<dbReference type="PANTHER" id="PTHR30432:SF1">
    <property type="entry name" value="DNA-BINDING TRANSCRIPTIONAL DUAL REGULATOR MODE"/>
    <property type="match status" value="1"/>
</dbReference>
<gene>
    <name evidence="3" type="ORF">EDD54_4425</name>
</gene>
<proteinExistence type="predicted"/>
<dbReference type="OrthoDB" id="9800709at2"/>
<accession>A0A4R6R764</accession>
<evidence type="ECO:0000259" key="2">
    <source>
        <dbReference type="Pfam" id="PF00126"/>
    </source>
</evidence>
<dbReference type="EMBL" id="SNXY01000012">
    <property type="protein sequence ID" value="TDP81555.1"/>
    <property type="molecule type" value="Genomic_DNA"/>
</dbReference>
<dbReference type="Gene3D" id="1.10.10.10">
    <property type="entry name" value="Winged helix-like DNA-binding domain superfamily/Winged helix DNA-binding domain"/>
    <property type="match status" value="1"/>
</dbReference>
<dbReference type="AlphaFoldDB" id="A0A4R6R764"/>
<feature type="domain" description="HTH lysR-type" evidence="2">
    <location>
        <begin position="46"/>
        <end position="105"/>
    </location>
</feature>
<evidence type="ECO:0000313" key="3">
    <source>
        <dbReference type="EMBL" id="TDP81555.1"/>
    </source>
</evidence>
<dbReference type="SUPFAM" id="SSF46785">
    <property type="entry name" value="Winged helix' DNA-binding domain"/>
    <property type="match status" value="1"/>
</dbReference>
<dbReference type="InterPro" id="IPR051815">
    <property type="entry name" value="Molybdate_resp_trans_reg"/>
</dbReference>
<comment type="caution">
    <text evidence="3">The sequence shown here is derived from an EMBL/GenBank/DDBJ whole genome shotgun (WGS) entry which is preliminary data.</text>
</comment>
<protein>
    <submittedName>
        <fullName evidence="3">Molybdate transport system regulatory protein</fullName>
    </submittedName>
</protein>
<evidence type="ECO:0000313" key="4">
    <source>
        <dbReference type="Proteomes" id="UP000294547"/>
    </source>
</evidence>
<dbReference type="InterPro" id="IPR000847">
    <property type="entry name" value="LysR_HTH_N"/>
</dbReference>
<name>A0A4R6R764_9HYPH</name>
<evidence type="ECO:0000256" key="1">
    <source>
        <dbReference type="SAM" id="MobiDB-lite"/>
    </source>
</evidence>
<dbReference type="Pfam" id="PF00126">
    <property type="entry name" value="HTH_1"/>
    <property type="match status" value="1"/>
</dbReference>
<reference evidence="3 4" key="1">
    <citation type="submission" date="2019-03" db="EMBL/GenBank/DDBJ databases">
        <title>Genomic Encyclopedia of Type Strains, Phase IV (KMG-IV): sequencing the most valuable type-strain genomes for metagenomic binning, comparative biology and taxonomic classification.</title>
        <authorList>
            <person name="Goeker M."/>
        </authorList>
    </citation>
    <scope>NUCLEOTIDE SEQUENCE [LARGE SCALE GENOMIC DNA]</scope>
    <source>
        <strain evidence="3 4">DSM 102969</strain>
    </source>
</reference>
<dbReference type="Proteomes" id="UP000294547">
    <property type="component" value="Unassembled WGS sequence"/>
</dbReference>
<feature type="compositionally biased region" description="Basic and acidic residues" evidence="1">
    <location>
        <begin position="1"/>
        <end position="17"/>
    </location>
</feature>
<organism evidence="3 4">
    <name type="scientific">Oharaeibacter diazotrophicus</name>
    <dbReference type="NCBI Taxonomy" id="1920512"/>
    <lineage>
        <taxon>Bacteria</taxon>
        <taxon>Pseudomonadati</taxon>
        <taxon>Pseudomonadota</taxon>
        <taxon>Alphaproteobacteria</taxon>
        <taxon>Hyphomicrobiales</taxon>
        <taxon>Pleomorphomonadaceae</taxon>
        <taxon>Oharaeibacter</taxon>
    </lineage>
</organism>
<dbReference type="InterPro" id="IPR036390">
    <property type="entry name" value="WH_DNA-bd_sf"/>
</dbReference>
<dbReference type="InterPro" id="IPR036388">
    <property type="entry name" value="WH-like_DNA-bd_sf"/>
</dbReference>
<sequence>MTREARRTATAEARDGADAAGPLDAPGLKLRIDFAGGARIGPGKIDLLEAVARTGSITAAGRALGMSYRRAWLLLDALNRTFDTPVVATAAGGAGGGGAEVTPFGLELIAAYRALQADCAALAAARFGVYAARLAPDAPTTDALGGD</sequence>
<keyword evidence="4" id="KW-1185">Reference proteome</keyword>
<dbReference type="PANTHER" id="PTHR30432">
    <property type="entry name" value="TRANSCRIPTIONAL REGULATOR MODE"/>
    <property type="match status" value="1"/>
</dbReference>
<dbReference type="GO" id="GO:0003700">
    <property type="term" value="F:DNA-binding transcription factor activity"/>
    <property type="evidence" value="ECO:0007669"/>
    <property type="project" value="InterPro"/>
</dbReference>
<feature type="region of interest" description="Disordered" evidence="1">
    <location>
        <begin position="1"/>
        <end position="20"/>
    </location>
</feature>
<dbReference type="RefSeq" id="WP_126540724.1">
    <property type="nucleotide sequence ID" value="NZ_BSPM01000002.1"/>
</dbReference>